<dbReference type="PRINTS" id="PR00377">
    <property type="entry name" value="IMPHPHTASES"/>
</dbReference>
<keyword evidence="4" id="KW-0997">Cell inner membrane</keyword>
<evidence type="ECO:0000313" key="20">
    <source>
        <dbReference type="Proteomes" id="UP000256970"/>
    </source>
</evidence>
<evidence type="ECO:0000256" key="11">
    <source>
        <dbReference type="ARBA" id="ARBA00041815"/>
    </source>
</evidence>
<dbReference type="Gene3D" id="3.40.190.80">
    <property type="match status" value="1"/>
</dbReference>
<dbReference type="CDD" id="cd01638">
    <property type="entry name" value="CysQ"/>
    <property type="match status" value="1"/>
</dbReference>
<dbReference type="EMBL" id="FNXT01000881">
    <property type="protein sequence ID" value="SZX68790.1"/>
    <property type="molecule type" value="Genomic_DNA"/>
</dbReference>
<reference evidence="19 20" key="1">
    <citation type="submission" date="2016-10" db="EMBL/GenBank/DDBJ databases">
        <authorList>
            <person name="Cai Z."/>
        </authorList>
    </citation>
    <scope>NUCLEOTIDE SEQUENCE [LARGE SCALE GENOMIC DNA]</scope>
</reference>
<evidence type="ECO:0000256" key="9">
    <source>
        <dbReference type="ARBA" id="ARBA00023136"/>
    </source>
</evidence>
<keyword evidence="5" id="KW-0452">Lithium</keyword>
<evidence type="ECO:0000256" key="1">
    <source>
        <dbReference type="ARBA" id="ARBA00005289"/>
    </source>
</evidence>
<dbReference type="GO" id="GO:0000287">
    <property type="term" value="F:magnesium ion binding"/>
    <property type="evidence" value="ECO:0007669"/>
    <property type="project" value="InterPro"/>
</dbReference>
<dbReference type="EC" id="3.1.3.7" evidence="2"/>
<dbReference type="PROSITE" id="PS00630">
    <property type="entry name" value="IMP_2"/>
    <property type="match status" value="1"/>
</dbReference>
<keyword evidence="6 17" id="KW-0479">Metal-binding</keyword>
<evidence type="ECO:0000313" key="19">
    <source>
        <dbReference type="EMBL" id="SZX77358.1"/>
    </source>
</evidence>
<name>A0A383WIR4_TETOB</name>
<evidence type="ECO:0000256" key="2">
    <source>
        <dbReference type="ARBA" id="ARBA00012633"/>
    </source>
</evidence>
<dbReference type="InterPro" id="IPR020583">
    <property type="entry name" value="Inositol_monoP_metal-BS"/>
</dbReference>
<dbReference type="PROSITE" id="PS00629">
    <property type="entry name" value="IMP_1"/>
    <property type="match status" value="1"/>
</dbReference>
<comment type="catalytic activity">
    <reaction evidence="12">
        <text>1D-myo-inositol 1,3,4-trisphosphate + H2O = 1D-myo-inositol 3,4-bisphosphate + phosphate</text>
        <dbReference type="Rhea" id="RHEA:70319"/>
        <dbReference type="ChEBI" id="CHEBI:15377"/>
        <dbReference type="ChEBI" id="CHEBI:43474"/>
        <dbReference type="ChEBI" id="CHEBI:58414"/>
        <dbReference type="ChEBI" id="CHEBI:83241"/>
    </reaction>
    <physiologicalReaction direction="left-to-right" evidence="12">
        <dbReference type="Rhea" id="RHEA:70320"/>
    </physiologicalReaction>
</comment>
<evidence type="ECO:0000256" key="14">
    <source>
        <dbReference type="ARBA" id="ARBA00044519"/>
    </source>
</evidence>
<dbReference type="Pfam" id="PF00459">
    <property type="entry name" value="Inositol_P"/>
    <property type="match status" value="1"/>
</dbReference>
<dbReference type="SUPFAM" id="SSF56655">
    <property type="entry name" value="Carbohydrate phosphatase"/>
    <property type="match status" value="1"/>
</dbReference>
<evidence type="ECO:0000256" key="4">
    <source>
        <dbReference type="ARBA" id="ARBA00022519"/>
    </source>
</evidence>
<sequence>MGTAASAPVEKPQHITVEFDVSCSIPVEEIVNISEQAGKAIMQIYNSADHGVELKGDESPLTKADTESNRIICEGLQRVSPHVPIISEENKTLPYSIRKGYQYCWVVDPLDGTKEFIKRNGEFTVMIGLVQGSAAVLGVVHVPVSGKTYYAVAGKGAYVRDADGTTKQIHAKEFSMTDPGLVLVGSTSHANPSNNTAMRDFVELFESPTFNSYGSSLKLLMVAEGDAHVYPRLAPTMEWDTAAADIIVKEAGGVVLQAGKITGKGELLEDWKDVLVKELPMEYNKEDLLNPCFVVFGKRRV</sequence>
<evidence type="ECO:0000313" key="18">
    <source>
        <dbReference type="EMBL" id="SZX68790.1"/>
    </source>
</evidence>
<comment type="catalytic activity">
    <reaction evidence="13">
        <text>1D-myo-inositol 1,4-bisphosphate + H2O = 1D-myo-inositol 4-phosphate + phosphate</text>
        <dbReference type="Rhea" id="RHEA:15553"/>
        <dbReference type="ChEBI" id="CHEBI:15377"/>
        <dbReference type="ChEBI" id="CHEBI:43474"/>
        <dbReference type="ChEBI" id="CHEBI:58282"/>
        <dbReference type="ChEBI" id="CHEBI:58469"/>
        <dbReference type="EC" id="3.1.3.57"/>
    </reaction>
    <physiologicalReaction direction="left-to-right" evidence="13">
        <dbReference type="Rhea" id="RHEA:15554"/>
    </physiologicalReaction>
</comment>
<keyword evidence="7" id="KW-0378">Hydrolase</keyword>
<accession>A0A383WIR4</accession>
<comment type="cofactor">
    <cofactor evidence="17">
        <name>Mg(2+)</name>
        <dbReference type="ChEBI" id="CHEBI:18420"/>
    </cofactor>
</comment>
<dbReference type="InterPro" id="IPR020550">
    <property type="entry name" value="Inositol_monophosphatase_CS"/>
</dbReference>
<keyword evidence="9" id="KW-0472">Membrane</keyword>
<dbReference type="GO" id="GO:0004441">
    <property type="term" value="F:inositol-1,4-bisphosphate 1-phosphatase activity"/>
    <property type="evidence" value="ECO:0007669"/>
    <property type="project" value="UniProtKB-EC"/>
</dbReference>
<dbReference type="NCBIfam" id="TIGR01331">
    <property type="entry name" value="bisphos_cysQ"/>
    <property type="match status" value="1"/>
</dbReference>
<dbReference type="STRING" id="3088.A0A383WIR4"/>
<comment type="similarity">
    <text evidence="1">Belongs to the inositol monophosphatase superfamily. CysQ family.</text>
</comment>
<evidence type="ECO:0000256" key="8">
    <source>
        <dbReference type="ARBA" id="ARBA00022842"/>
    </source>
</evidence>
<dbReference type="HAMAP" id="MF_02095">
    <property type="entry name" value="CysQ"/>
    <property type="match status" value="1"/>
</dbReference>
<dbReference type="PANTHER" id="PTHR43028">
    <property type="entry name" value="3'(2'),5'-BISPHOSPHATE NUCLEOTIDASE 1"/>
    <property type="match status" value="1"/>
</dbReference>
<feature type="binding site" evidence="17">
    <location>
        <position position="240"/>
    </location>
    <ligand>
        <name>Mg(2+)</name>
        <dbReference type="ChEBI" id="CHEBI:18420"/>
        <label>1</label>
        <note>catalytic</note>
    </ligand>
</feature>
<evidence type="ECO:0000256" key="3">
    <source>
        <dbReference type="ARBA" id="ARBA00022475"/>
    </source>
</evidence>
<feature type="binding site" evidence="17">
    <location>
        <position position="110"/>
    </location>
    <ligand>
        <name>Mg(2+)</name>
        <dbReference type="ChEBI" id="CHEBI:18420"/>
        <label>1</label>
        <note>catalytic</note>
    </ligand>
</feature>
<feature type="binding site" evidence="17">
    <location>
        <position position="111"/>
    </location>
    <ligand>
        <name>Mg(2+)</name>
        <dbReference type="ChEBI" id="CHEBI:18420"/>
        <label>1</label>
        <note>catalytic</note>
    </ligand>
</feature>
<organism evidence="19 20">
    <name type="scientific">Tetradesmus obliquus</name>
    <name type="common">Green alga</name>
    <name type="synonym">Acutodesmus obliquus</name>
    <dbReference type="NCBI Taxonomy" id="3088"/>
    <lineage>
        <taxon>Eukaryota</taxon>
        <taxon>Viridiplantae</taxon>
        <taxon>Chlorophyta</taxon>
        <taxon>core chlorophytes</taxon>
        <taxon>Chlorophyceae</taxon>
        <taxon>CS clade</taxon>
        <taxon>Sphaeropleales</taxon>
        <taxon>Scenedesmaceae</taxon>
        <taxon>Tetradesmus</taxon>
    </lineage>
</organism>
<dbReference type="Gene3D" id="3.30.540.10">
    <property type="entry name" value="Fructose-1,6-Bisphosphatase, subunit A, domain 1"/>
    <property type="match status" value="1"/>
</dbReference>
<dbReference type="EC" id="3.1.3.57" evidence="14"/>
<evidence type="ECO:0000256" key="17">
    <source>
        <dbReference type="PIRSR" id="PIRSR600760-2"/>
    </source>
</evidence>
<gene>
    <name evidence="19" type="ORF">BQ4739_LOCUS17715</name>
    <name evidence="18" type="ORF">BQ4739_LOCUS9108</name>
</gene>
<dbReference type="InterPro" id="IPR006240">
    <property type="entry name" value="CysQ"/>
</dbReference>
<keyword evidence="20" id="KW-1185">Reference proteome</keyword>
<dbReference type="InterPro" id="IPR000760">
    <property type="entry name" value="Inositol_monophosphatase-like"/>
</dbReference>
<proteinExistence type="inferred from homology"/>
<dbReference type="AlphaFoldDB" id="A0A383WIR4"/>
<dbReference type="GO" id="GO:0006790">
    <property type="term" value="P:sulfur compound metabolic process"/>
    <property type="evidence" value="ECO:0007669"/>
    <property type="project" value="InterPro"/>
</dbReference>
<evidence type="ECO:0000256" key="6">
    <source>
        <dbReference type="ARBA" id="ARBA00022723"/>
    </source>
</evidence>
<dbReference type="Proteomes" id="UP000256970">
    <property type="component" value="Unassembled WGS sequence"/>
</dbReference>
<evidence type="ECO:0000256" key="10">
    <source>
        <dbReference type="ARBA" id="ARBA00040342"/>
    </source>
</evidence>
<evidence type="ECO:0000256" key="5">
    <source>
        <dbReference type="ARBA" id="ARBA00022671"/>
    </source>
</evidence>
<dbReference type="GO" id="GO:0008441">
    <property type="term" value="F:3'(2'),5'-bisphosphate nucleotidase activity"/>
    <property type="evidence" value="ECO:0007669"/>
    <property type="project" value="UniProtKB-EC"/>
</dbReference>
<dbReference type="EMBL" id="FNXT01001281">
    <property type="protein sequence ID" value="SZX77358.1"/>
    <property type="molecule type" value="Genomic_DNA"/>
</dbReference>
<dbReference type="GO" id="GO:0046854">
    <property type="term" value="P:phosphatidylinositol phosphate biosynthetic process"/>
    <property type="evidence" value="ECO:0007669"/>
    <property type="project" value="InterPro"/>
</dbReference>
<evidence type="ECO:0000256" key="16">
    <source>
        <dbReference type="ARBA" id="ARBA00044554"/>
    </source>
</evidence>
<evidence type="ECO:0000256" key="7">
    <source>
        <dbReference type="ARBA" id="ARBA00022801"/>
    </source>
</evidence>
<dbReference type="InterPro" id="IPR050725">
    <property type="entry name" value="CysQ/Inositol_MonoPase"/>
</dbReference>
<evidence type="ECO:0000256" key="15">
    <source>
        <dbReference type="ARBA" id="ARBA00044544"/>
    </source>
</evidence>
<protein>
    <recommendedName>
        <fullName evidence="10">3'(2'),5'-bisphosphate nucleotidase 1</fullName>
        <ecNumber evidence="14">3.1.3.57</ecNumber>
        <ecNumber evidence="2">3.1.3.7</ecNumber>
    </recommendedName>
    <alternativeName>
        <fullName evidence="15">3'-phosphoadenosine 5'-phosphate phosphatase</fullName>
    </alternativeName>
    <alternativeName>
        <fullName evidence="11">Bisphosphate 3'-nucleotidase 1</fullName>
    </alternativeName>
    <alternativeName>
        <fullName evidence="16">Inositol-polyphosphate 1-phosphatase</fullName>
    </alternativeName>
</protein>
<feature type="binding site" evidence="17">
    <location>
        <position position="88"/>
    </location>
    <ligand>
        <name>Mg(2+)</name>
        <dbReference type="ChEBI" id="CHEBI:18420"/>
        <label>1</label>
        <note>catalytic</note>
    </ligand>
</feature>
<evidence type="ECO:0000256" key="13">
    <source>
        <dbReference type="ARBA" id="ARBA00044478"/>
    </source>
</evidence>
<keyword evidence="3" id="KW-1003">Cell membrane</keyword>
<evidence type="ECO:0000256" key="12">
    <source>
        <dbReference type="ARBA" id="ARBA00044465"/>
    </source>
</evidence>
<keyword evidence="8 17" id="KW-0460">Magnesium</keyword>
<dbReference type="PANTHER" id="PTHR43028:SF5">
    <property type="entry name" value="3'(2'),5'-BISPHOSPHATE NUCLEOTIDASE 1"/>
    <property type="match status" value="1"/>
</dbReference>
<feature type="binding site" evidence="17">
    <location>
        <position position="108"/>
    </location>
    <ligand>
        <name>Mg(2+)</name>
        <dbReference type="ChEBI" id="CHEBI:18420"/>
        <label>1</label>
        <note>catalytic</note>
    </ligand>
</feature>